<keyword evidence="2" id="KW-1185">Reference proteome</keyword>
<dbReference type="AlphaFoldDB" id="A0A1B0D9H9"/>
<sequence>MIKGESDSSSINSVLVGGDEGSKSVIYDCLNLGRRIDVLWPSEEMRLSGGRSSWREWCPQEGMVGIVRHYWQPNHPDSKFRSNVNRTLLLIQIGEHYVPVGQNGVN</sequence>
<dbReference type="VEuPathDB" id="VectorBase:PPAI004291"/>
<proteinExistence type="predicted"/>
<dbReference type="Proteomes" id="UP000092462">
    <property type="component" value="Unassembled WGS sequence"/>
</dbReference>
<protein>
    <submittedName>
        <fullName evidence="1">Uncharacterized protein</fullName>
    </submittedName>
</protein>
<accession>A0A1B0D9H9</accession>
<evidence type="ECO:0000313" key="1">
    <source>
        <dbReference type="EnsemblMetazoa" id="PPAI004291-PA"/>
    </source>
</evidence>
<dbReference type="EnsemblMetazoa" id="PPAI004291-RA">
    <property type="protein sequence ID" value="PPAI004291-PA"/>
    <property type="gene ID" value="PPAI004291"/>
</dbReference>
<organism evidence="1 2">
    <name type="scientific">Phlebotomus papatasi</name>
    <name type="common">Sandfly</name>
    <dbReference type="NCBI Taxonomy" id="29031"/>
    <lineage>
        <taxon>Eukaryota</taxon>
        <taxon>Metazoa</taxon>
        <taxon>Ecdysozoa</taxon>
        <taxon>Arthropoda</taxon>
        <taxon>Hexapoda</taxon>
        <taxon>Insecta</taxon>
        <taxon>Pterygota</taxon>
        <taxon>Neoptera</taxon>
        <taxon>Endopterygota</taxon>
        <taxon>Diptera</taxon>
        <taxon>Nematocera</taxon>
        <taxon>Psychodoidea</taxon>
        <taxon>Psychodidae</taxon>
        <taxon>Phlebotomus</taxon>
        <taxon>Phlebotomus</taxon>
    </lineage>
</organism>
<evidence type="ECO:0000313" key="2">
    <source>
        <dbReference type="Proteomes" id="UP000092462"/>
    </source>
</evidence>
<dbReference type="VEuPathDB" id="VectorBase:PPAPM1_008295"/>
<dbReference type="EMBL" id="AJVK01028261">
    <property type="status" value="NOT_ANNOTATED_CDS"/>
    <property type="molecule type" value="Genomic_DNA"/>
</dbReference>
<name>A0A1B0D9H9_PHLPP</name>
<reference evidence="1" key="1">
    <citation type="submission" date="2022-08" db="UniProtKB">
        <authorList>
            <consortium name="EnsemblMetazoa"/>
        </authorList>
    </citation>
    <scope>IDENTIFICATION</scope>
    <source>
        <strain evidence="1">Israel</strain>
    </source>
</reference>